<dbReference type="CDD" id="cd09264">
    <property type="entry name" value="AP_Syp1_MHD"/>
    <property type="match status" value="1"/>
</dbReference>
<feature type="region of interest" description="Disordered" evidence="2">
    <location>
        <begin position="319"/>
        <end position="475"/>
    </location>
</feature>
<dbReference type="EMBL" id="JAWRVG010000029">
    <property type="protein sequence ID" value="KAK4069507.1"/>
    <property type="molecule type" value="Genomic_DNA"/>
</dbReference>
<protein>
    <recommendedName>
        <fullName evidence="3">MHD domain-containing protein</fullName>
    </recommendedName>
</protein>
<keyword evidence="1" id="KW-0254">Endocytosis</keyword>
<evidence type="ECO:0000256" key="2">
    <source>
        <dbReference type="SAM" id="MobiDB-lite"/>
    </source>
</evidence>
<dbReference type="GO" id="GO:0032153">
    <property type="term" value="C:cell division site"/>
    <property type="evidence" value="ECO:0007669"/>
    <property type="project" value="TreeGrafter"/>
</dbReference>
<feature type="compositionally biased region" description="Low complexity" evidence="2">
    <location>
        <begin position="583"/>
        <end position="598"/>
    </location>
</feature>
<dbReference type="PANTHER" id="PTHR23065">
    <property type="entry name" value="PROLINE-SERINE-THREONINE PHOSPHATASE INTERACTING PROTEIN 1"/>
    <property type="match status" value="1"/>
</dbReference>
<feature type="domain" description="MHD" evidence="3">
    <location>
        <begin position="621"/>
        <end position="879"/>
    </location>
</feature>
<reference evidence="4" key="1">
    <citation type="submission" date="2023-11" db="EMBL/GenBank/DDBJ databases">
        <title>The genome sequences of three competitors of mushroom-forming fungi.</title>
        <authorList>
            <person name="Beijen E."/>
            <person name="Ohm R.A."/>
        </authorList>
    </citation>
    <scope>NUCLEOTIDE SEQUENCE</scope>
    <source>
        <strain evidence="4">CBS 100526</strain>
    </source>
</reference>
<evidence type="ECO:0000313" key="4">
    <source>
        <dbReference type="EMBL" id="KAK4069507.1"/>
    </source>
</evidence>
<accession>A0AAE1IBY5</accession>
<feature type="compositionally biased region" description="Low complexity" evidence="2">
    <location>
        <begin position="457"/>
        <end position="467"/>
    </location>
</feature>
<dbReference type="SUPFAM" id="SSF103657">
    <property type="entry name" value="BAR/IMD domain-like"/>
    <property type="match status" value="1"/>
</dbReference>
<feature type="compositionally biased region" description="Pro residues" evidence="2">
    <location>
        <begin position="573"/>
        <end position="582"/>
    </location>
</feature>
<dbReference type="PANTHER" id="PTHR23065:SF54">
    <property type="entry name" value="SUPPRESSOR OF YEAST PROFILIN DELETION"/>
    <property type="match status" value="1"/>
</dbReference>
<dbReference type="InterPro" id="IPR018808">
    <property type="entry name" value="Muniscin_C"/>
</dbReference>
<evidence type="ECO:0000256" key="1">
    <source>
        <dbReference type="ARBA" id="ARBA00022583"/>
    </source>
</evidence>
<dbReference type="InterPro" id="IPR049609">
    <property type="entry name" value="Syp1-like_MHD"/>
</dbReference>
<dbReference type="Pfam" id="PF10291">
    <property type="entry name" value="muHD"/>
    <property type="match status" value="1"/>
</dbReference>
<name>A0AAE1IBY5_9HYPO</name>
<dbReference type="InterPro" id="IPR028565">
    <property type="entry name" value="MHD"/>
</dbReference>
<dbReference type="GO" id="GO:0006897">
    <property type="term" value="P:endocytosis"/>
    <property type="evidence" value="ECO:0007669"/>
    <property type="project" value="UniProtKB-KW"/>
</dbReference>
<organism evidence="4 5">
    <name type="scientific">Trichoderma aggressivum f. europaeum</name>
    <dbReference type="NCBI Taxonomy" id="173218"/>
    <lineage>
        <taxon>Eukaryota</taxon>
        <taxon>Fungi</taxon>
        <taxon>Dikarya</taxon>
        <taxon>Ascomycota</taxon>
        <taxon>Pezizomycotina</taxon>
        <taxon>Sordariomycetes</taxon>
        <taxon>Hypocreomycetidae</taxon>
        <taxon>Hypocreales</taxon>
        <taxon>Hypocreaceae</taxon>
        <taxon>Trichoderma</taxon>
    </lineage>
</organism>
<feature type="region of interest" description="Disordered" evidence="2">
    <location>
        <begin position="568"/>
        <end position="619"/>
    </location>
</feature>
<dbReference type="GeneID" id="87921515"/>
<dbReference type="AlphaFoldDB" id="A0AAE1IBY5"/>
<feature type="compositionally biased region" description="Polar residues" evidence="2">
    <location>
        <begin position="417"/>
        <end position="429"/>
    </location>
</feature>
<dbReference type="Proteomes" id="UP001273209">
    <property type="component" value="Unassembled WGS sequence"/>
</dbReference>
<comment type="caution">
    <text evidence="4">The sequence shown here is derived from an EMBL/GenBank/DDBJ whole genome shotgun (WGS) entry which is preliminary data.</text>
</comment>
<feature type="compositionally biased region" description="Polar residues" evidence="2">
    <location>
        <begin position="257"/>
        <end position="279"/>
    </location>
</feature>
<dbReference type="InterPro" id="IPR001060">
    <property type="entry name" value="FCH_dom"/>
</dbReference>
<dbReference type="InterPro" id="IPR027267">
    <property type="entry name" value="AH/BAR_dom_sf"/>
</dbReference>
<gene>
    <name evidence="4" type="ORF">Triagg1_6931</name>
</gene>
<dbReference type="PROSITE" id="PS51072">
    <property type="entry name" value="MHD"/>
    <property type="match status" value="1"/>
</dbReference>
<proteinExistence type="predicted"/>
<dbReference type="Pfam" id="PF00611">
    <property type="entry name" value="FCH"/>
    <property type="match status" value="1"/>
</dbReference>
<dbReference type="CDD" id="cd07650">
    <property type="entry name" value="F-BAR_Syp1p_like"/>
    <property type="match status" value="1"/>
</dbReference>
<dbReference type="FunFam" id="1.20.1270.60:FF:000102">
    <property type="entry name" value="WGS project CABT00000000 data, contig 2.23"/>
    <property type="match status" value="1"/>
</dbReference>
<evidence type="ECO:0000313" key="5">
    <source>
        <dbReference type="Proteomes" id="UP001273209"/>
    </source>
</evidence>
<dbReference type="GO" id="GO:0030139">
    <property type="term" value="C:endocytic vesicle"/>
    <property type="evidence" value="ECO:0007669"/>
    <property type="project" value="TreeGrafter"/>
</dbReference>
<keyword evidence="5" id="KW-1185">Reference proteome</keyword>
<dbReference type="RefSeq" id="XP_062754003.1">
    <property type="nucleotide sequence ID" value="XM_062901610.1"/>
</dbReference>
<dbReference type="GO" id="GO:0005886">
    <property type="term" value="C:plasma membrane"/>
    <property type="evidence" value="ECO:0007669"/>
    <property type="project" value="TreeGrafter"/>
</dbReference>
<feature type="compositionally biased region" description="Low complexity" evidence="2">
    <location>
        <begin position="392"/>
        <end position="401"/>
    </location>
</feature>
<sequence>MDETPRTEYPAMLAHLQPGQAVQTLNDRMKRINKINLEIADWLQERRRVEEQYVLGMRKLAQFKSPNAQSELGVFQLPWSRIIESVERIAQSHQLFADRLGNDVEQPLRGFPQRQDVQNMTNISNNLTVMARELDDARDKSDKLTKKGGKASTQKVDAASSKLESATQQWESQSPFIFETLQVLDESRINLLRDLLTQFQTHESDRAQRDSDISVETLAMMLEISTEREVQSFVQKVTAGKAQLPPSRTATRRSTTHMSQNSAASQPSVPSTPNTSQPPQEDDASEHNSVPNSEAKPESKLRRLGTMFGGRRRQSVHAGFGQLSLSPQKAPGPTFGRLGSSHGRGVSPMTSASNLHENNRLSILPEMPDQARRPQSSSDAMHRDRDRGEEGGPSTNGNTNGFGTGESLLDTQAPDMPSSSATNGNLNVEQQQQQQQFQQFQQQQQPEAAAINPPPSQQSQQEPVSPTSKDEEGFTIRAPMNDPISEAQREAANDENDQVFKLNIQNSPIEEEDPEAAQAALSSVANTLKMGSVNRRSMTVRGRRDVRNTIYAPVLNFPESYSDNAIPAMPAIPSSPPRPPSSRPAAVAALASEASAASDTQSVRSGHSLGSAHPKHPELTAPGLNASIIETVSVLFEGGVLKSTSVAGEIAFANNPTADADSAKTHETIRINNFASLERIGPNRIFVHNASPDQPDQFALDLSHISKTATAFSYRVFADESETPSLSQHAPLLINPAWKPQGDKLGLLLQYQLNPECKWTAPVTLHNVVFVVSYEGRATGAQTKPSGTHLKDKHLVYWRLGDVTLTEVSQKIVCRIVGADGVEPQPGHVEARWEYAVSGEDVVGSGISISRLEVVPSKDAVESDPFADENPASSNPSLVEPAWVDVPVTRKLMSGKYEGK</sequence>
<feature type="region of interest" description="Disordered" evidence="2">
    <location>
        <begin position="237"/>
        <end position="302"/>
    </location>
</feature>
<feature type="compositionally biased region" description="Basic and acidic residues" evidence="2">
    <location>
        <begin position="380"/>
        <end position="390"/>
    </location>
</feature>
<dbReference type="Gene3D" id="1.20.1270.60">
    <property type="entry name" value="Arfaptin homology (AH) domain/BAR domain"/>
    <property type="match status" value="1"/>
</dbReference>
<dbReference type="GO" id="GO:0032185">
    <property type="term" value="P:septin cytoskeleton organization"/>
    <property type="evidence" value="ECO:0007669"/>
    <property type="project" value="TreeGrafter"/>
</dbReference>
<feature type="compositionally biased region" description="Low complexity" evidence="2">
    <location>
        <begin position="430"/>
        <end position="445"/>
    </location>
</feature>
<feature type="region of interest" description="Disordered" evidence="2">
    <location>
        <begin position="138"/>
        <end position="160"/>
    </location>
</feature>
<evidence type="ECO:0000259" key="3">
    <source>
        <dbReference type="PROSITE" id="PS51072"/>
    </source>
</evidence>